<dbReference type="OrthoDB" id="123240at2"/>
<dbReference type="NCBIfam" id="NF002586">
    <property type="entry name" value="PRK02237.1"/>
    <property type="match status" value="1"/>
</dbReference>
<dbReference type="Proteomes" id="UP000218934">
    <property type="component" value="Unassembled WGS sequence"/>
</dbReference>
<proteinExistence type="inferred from homology"/>
<feature type="transmembrane region" description="Helical" evidence="5">
    <location>
        <begin position="62"/>
        <end position="79"/>
    </location>
</feature>
<evidence type="ECO:0000256" key="2">
    <source>
        <dbReference type="ARBA" id="ARBA00022692"/>
    </source>
</evidence>
<accession>A0A2A4FXY5</accession>
<keyword evidence="7" id="KW-1185">Reference proteome</keyword>
<dbReference type="PANTHER" id="PTHR36116:SF1">
    <property type="entry name" value="UPF0060 MEMBRANE PROTEIN YNFA"/>
    <property type="match status" value="1"/>
</dbReference>
<dbReference type="AlphaFoldDB" id="A0A2A4FXY5"/>
<dbReference type="PANTHER" id="PTHR36116">
    <property type="entry name" value="UPF0060 MEMBRANE PROTEIN YNFA"/>
    <property type="match status" value="1"/>
</dbReference>
<name>A0A2A4FXY5_9SPHN</name>
<dbReference type="InterPro" id="IPR003844">
    <property type="entry name" value="UPF0060"/>
</dbReference>
<dbReference type="KEGG" id="rdi:CMV14_13625"/>
<dbReference type="GO" id="GO:0005886">
    <property type="term" value="C:plasma membrane"/>
    <property type="evidence" value="ECO:0007669"/>
    <property type="project" value="UniProtKB-SubCell"/>
</dbReference>
<gene>
    <name evidence="6" type="ORF">COO09_10155</name>
</gene>
<keyword evidence="1 5" id="KW-1003">Cell membrane</keyword>
<feature type="transmembrane region" description="Helical" evidence="5">
    <location>
        <begin position="91"/>
        <end position="107"/>
    </location>
</feature>
<evidence type="ECO:0000313" key="6">
    <source>
        <dbReference type="EMBL" id="PCE42355.1"/>
    </source>
</evidence>
<dbReference type="RefSeq" id="WP_066963351.1">
    <property type="nucleotide sequence ID" value="NZ_CP023449.1"/>
</dbReference>
<evidence type="ECO:0000256" key="4">
    <source>
        <dbReference type="ARBA" id="ARBA00023136"/>
    </source>
</evidence>
<organism evidence="6 7">
    <name type="scientific">Rhizorhabdus dicambivorans</name>
    <dbReference type="NCBI Taxonomy" id="1850238"/>
    <lineage>
        <taxon>Bacteria</taxon>
        <taxon>Pseudomonadati</taxon>
        <taxon>Pseudomonadota</taxon>
        <taxon>Alphaproteobacteria</taxon>
        <taxon>Sphingomonadales</taxon>
        <taxon>Sphingomonadaceae</taxon>
        <taxon>Rhizorhabdus</taxon>
    </lineage>
</organism>
<dbReference type="SUPFAM" id="SSF103481">
    <property type="entry name" value="Multidrug resistance efflux transporter EmrE"/>
    <property type="match status" value="1"/>
</dbReference>
<evidence type="ECO:0000256" key="1">
    <source>
        <dbReference type="ARBA" id="ARBA00022475"/>
    </source>
</evidence>
<evidence type="ECO:0000313" key="7">
    <source>
        <dbReference type="Proteomes" id="UP000218934"/>
    </source>
</evidence>
<protein>
    <submittedName>
        <fullName evidence="6">YnfA family protein</fullName>
    </submittedName>
</protein>
<dbReference type="InterPro" id="IPR037185">
    <property type="entry name" value="EmrE-like"/>
</dbReference>
<keyword evidence="4 5" id="KW-0472">Membrane</keyword>
<reference evidence="6 7" key="1">
    <citation type="submission" date="2017-09" db="EMBL/GenBank/DDBJ databases">
        <title>The Catabolism of 3,6-Dichlorosalicylic acid is Initiated by the Cytochrome P450 Monooxygenase DsmABC in Rhizorhabdus dicambivorans Ndbn-20.</title>
        <authorList>
            <person name="Na L."/>
        </authorList>
    </citation>
    <scope>NUCLEOTIDE SEQUENCE [LARGE SCALE GENOMIC DNA]</scope>
    <source>
        <strain evidence="6 7">Ndbn-20m</strain>
    </source>
</reference>
<keyword evidence="2 5" id="KW-0812">Transmembrane</keyword>
<comment type="similarity">
    <text evidence="5">Belongs to the UPF0060 family.</text>
</comment>
<dbReference type="HAMAP" id="MF_00010">
    <property type="entry name" value="UPF0060"/>
    <property type="match status" value="1"/>
</dbReference>
<evidence type="ECO:0000256" key="3">
    <source>
        <dbReference type="ARBA" id="ARBA00022989"/>
    </source>
</evidence>
<feature type="transmembrane region" description="Helical" evidence="5">
    <location>
        <begin position="32"/>
        <end position="50"/>
    </location>
</feature>
<dbReference type="EMBL" id="NWUF01000008">
    <property type="protein sequence ID" value="PCE42355.1"/>
    <property type="molecule type" value="Genomic_DNA"/>
</dbReference>
<comment type="caution">
    <text evidence="6">The sequence shown here is derived from an EMBL/GenBank/DDBJ whole genome shotgun (WGS) entry which is preliminary data.</text>
</comment>
<dbReference type="Pfam" id="PF02694">
    <property type="entry name" value="UPF0060"/>
    <property type="match status" value="1"/>
</dbReference>
<keyword evidence="3 5" id="KW-1133">Transmembrane helix</keyword>
<comment type="subcellular location">
    <subcellularLocation>
        <location evidence="5">Cell membrane</location>
        <topology evidence="5">Multi-pass membrane protein</topology>
    </subcellularLocation>
</comment>
<evidence type="ECO:0000256" key="5">
    <source>
        <dbReference type="HAMAP-Rule" id="MF_00010"/>
    </source>
</evidence>
<sequence>MPGSGLALFVAAALCEIAGCFAFWAWLKLGKSPLWAVGGTILLVLFAWTLTRVDSAAAGRAFAAYGGIYIAASLCWMWAVEGARPDRWDYAGAFLCILGSAVILLVPRSA</sequence>